<dbReference type="OrthoDB" id="9764969at2"/>
<dbReference type="Proteomes" id="UP000017842">
    <property type="component" value="Unassembled WGS sequence"/>
</dbReference>
<keyword evidence="1" id="KW-1133">Transmembrane helix</keyword>
<evidence type="ECO:0000313" key="3">
    <source>
        <dbReference type="Proteomes" id="UP000017842"/>
    </source>
</evidence>
<proteinExistence type="predicted"/>
<gene>
    <name evidence="2" type="ORF">MGMO_70c00030</name>
</gene>
<protein>
    <submittedName>
        <fullName evidence="2">Uncharacterized protein</fullName>
    </submittedName>
</protein>
<dbReference type="AlphaFoldDB" id="V5C5U4"/>
<evidence type="ECO:0000313" key="2">
    <source>
        <dbReference type="EMBL" id="ESS72108.1"/>
    </source>
</evidence>
<reference evidence="2 3" key="1">
    <citation type="journal article" date="2013" name="Genome Announc.">
        <title>Draft Genome Sequence of the Methanotrophic Gammaproteobacterium Methyloglobulus morosus DSM 22980 Strain KoM1.</title>
        <authorList>
            <person name="Poehlein A."/>
            <person name="Deutzmann J.S."/>
            <person name="Daniel R."/>
            <person name="Simeonova D.D."/>
        </authorList>
    </citation>
    <scope>NUCLEOTIDE SEQUENCE [LARGE SCALE GENOMIC DNA]</scope>
    <source>
        <strain evidence="2 3">KoM1</strain>
    </source>
</reference>
<comment type="caution">
    <text evidence="2">The sequence shown here is derived from an EMBL/GenBank/DDBJ whole genome shotgun (WGS) entry which is preliminary data.</text>
</comment>
<dbReference type="Gene3D" id="2.120.10.10">
    <property type="match status" value="2"/>
</dbReference>
<feature type="transmembrane region" description="Helical" evidence="1">
    <location>
        <begin position="12"/>
        <end position="34"/>
    </location>
</feature>
<keyword evidence="3" id="KW-1185">Reference proteome</keyword>
<evidence type="ECO:0000256" key="1">
    <source>
        <dbReference type="SAM" id="Phobius"/>
    </source>
</evidence>
<dbReference type="SUPFAM" id="SSF50939">
    <property type="entry name" value="Sialidases"/>
    <property type="match status" value="1"/>
</dbReference>
<keyword evidence="1" id="KW-0812">Transmembrane</keyword>
<dbReference type="STRING" id="1116472.MGMO_70c00030"/>
<keyword evidence="1" id="KW-0472">Membrane</keyword>
<sequence length="398" mass="44311">MPKYNVEILPRFCRIATAFLIAILSSSIVGNFAYSEEAKPDQDLFTAAAFGPDGRLWRVLPSKDAVAVDFSLDYGKTFSKPMRINPKPQPMNFWDENPPSISVDKQGRVYVLYFADDKQDFTSYFSQSDDGIHFSEPVKVSSKADTHVHYQTEMLTDPKGKVHFLWHDDRDAAEYAKQGGGDLSIYHVAADPSKAMPQDQRTAKNICSCCRSAVALDVDGRPVVLARFVYPGNIRDHGMFKLLEDGSASAPWRVTYDDWKIEGCPTHGPALSISNDGRYHITWFSQGKAQSGLFYAWSVNQGKSFSRPLSIGDSNKLPGRADVMALGKKVAIVWKEFDGKKTQVLAVRSDDSGLKWSPPKSLAETISASAHPALIHDGKRMFLTWNTADKGFQLIRVD</sequence>
<dbReference type="RefSeq" id="WP_023494832.1">
    <property type="nucleotide sequence ID" value="NZ_AYLO01000067.1"/>
</dbReference>
<organism evidence="2 3">
    <name type="scientific">Methyloglobulus morosus KoM1</name>
    <dbReference type="NCBI Taxonomy" id="1116472"/>
    <lineage>
        <taxon>Bacteria</taxon>
        <taxon>Pseudomonadati</taxon>
        <taxon>Pseudomonadota</taxon>
        <taxon>Gammaproteobacteria</taxon>
        <taxon>Methylococcales</taxon>
        <taxon>Methylococcaceae</taxon>
        <taxon>Methyloglobulus</taxon>
    </lineage>
</organism>
<dbReference type="eggNOG" id="COG4409">
    <property type="taxonomic scope" value="Bacteria"/>
</dbReference>
<dbReference type="EMBL" id="AYLO01000067">
    <property type="protein sequence ID" value="ESS72108.1"/>
    <property type="molecule type" value="Genomic_DNA"/>
</dbReference>
<accession>V5C5U4</accession>
<name>V5C5U4_9GAMM</name>
<dbReference type="InterPro" id="IPR036278">
    <property type="entry name" value="Sialidase_sf"/>
</dbReference>